<dbReference type="InterPro" id="IPR036047">
    <property type="entry name" value="F-box-like_dom_sf"/>
</dbReference>
<dbReference type="Pfam" id="PF13621">
    <property type="entry name" value="Cupin_8"/>
    <property type="match status" value="1"/>
</dbReference>
<dbReference type="PROSITE" id="PS51184">
    <property type="entry name" value="JMJC"/>
    <property type="match status" value="1"/>
</dbReference>
<dbReference type="SUPFAM" id="SSF51197">
    <property type="entry name" value="Clavaminate synthase-like"/>
    <property type="match status" value="1"/>
</dbReference>
<evidence type="ECO:0000259" key="2">
    <source>
        <dbReference type="PROSITE" id="PS50181"/>
    </source>
</evidence>
<dbReference type="InterPro" id="IPR003347">
    <property type="entry name" value="JmjC_dom"/>
</dbReference>
<gene>
    <name evidence="4" type="ORF">CAAN4_H14312</name>
</gene>
<dbReference type="InterPro" id="IPR001810">
    <property type="entry name" value="F-box_dom"/>
</dbReference>
<evidence type="ECO:0000313" key="4">
    <source>
        <dbReference type="EMBL" id="CAK7921438.1"/>
    </source>
</evidence>
<dbReference type="InterPro" id="IPR050910">
    <property type="entry name" value="JMJD6_ArgDemeth/LysHydrox"/>
</dbReference>
<dbReference type="Gene3D" id="2.60.120.650">
    <property type="entry name" value="Cupin"/>
    <property type="match status" value="1"/>
</dbReference>
<dbReference type="Gene3D" id="1.20.1280.50">
    <property type="match status" value="1"/>
</dbReference>
<evidence type="ECO:0000256" key="1">
    <source>
        <dbReference type="SAM" id="MobiDB-lite"/>
    </source>
</evidence>
<accession>A0ABP0EM02</accession>
<keyword evidence="5" id="KW-1185">Reference proteome</keyword>
<evidence type="ECO:0000313" key="5">
    <source>
        <dbReference type="Proteomes" id="UP001497600"/>
    </source>
</evidence>
<dbReference type="EMBL" id="OZ004260">
    <property type="protein sequence ID" value="CAK7921438.1"/>
    <property type="molecule type" value="Genomic_DNA"/>
</dbReference>
<evidence type="ECO:0008006" key="6">
    <source>
        <dbReference type="Google" id="ProtNLM"/>
    </source>
</evidence>
<dbReference type="InterPro" id="IPR041667">
    <property type="entry name" value="Cupin_8"/>
</dbReference>
<evidence type="ECO:0000259" key="3">
    <source>
        <dbReference type="PROSITE" id="PS51184"/>
    </source>
</evidence>
<reference evidence="4 5" key="1">
    <citation type="submission" date="2024-01" db="EMBL/GenBank/DDBJ databases">
        <authorList>
            <consortium name="Genoscope - CEA"/>
            <person name="William W."/>
        </authorList>
    </citation>
    <scope>NUCLEOTIDE SEQUENCE [LARGE SCALE GENOMIC DNA]</scope>
    <source>
        <strain evidence="4 5">29B2s-10</strain>
    </source>
</reference>
<dbReference type="SMART" id="SM00558">
    <property type="entry name" value="JmjC"/>
    <property type="match status" value="1"/>
</dbReference>
<sequence>MVVGTVQGIHTEFPDSNRTVSLFMINSRHPLNVKPSGNSWLMRDIDPKILPRHKQMGDLAVFPDELLMDILSFVDDEKSLQNLSYTSRIMYAFLYDEEVWRKLYTKRIVESGSGGQDIQWRGSWRCTMLHIDNNHQANLQIPDNLLCSDILYRPYQCSNVDYDKVFHKIAQEEEKYYFTSLENPSNVLDKLPRGRIPRVPEQCMTLEKFNTQWHDKPFILTNGNKERWPRWDLAALLSRFPNVRFRQEAVQWPLSLYAQYLNNNKDESPLYLFDCSSVAMKTLREEYKPPQVFREDLFKVFSGGDDQAVVDGQSAVNCRPDHAWLIVGPKRSGSTFHKDPNYTSAWNTALTGRKLWIMLPPDITPPGVGTDDEESEVTSPVGIAEWVISGFFNDCLKIDQCQIAITFPGECMYVPSGWWHSVINLDDSVALTQNFVPLPKLANALNFFKNRREQISGFRPKEVKEAMDSLINSTTTENENIEKLKEYSEKFNSLELRNQNEDCGEILCSELPPMPIYELFIELLESNGRGEELEQAKLQLARMERKVQGPGKSEVWEKLQQEKSSGFSFGFDDESDEE</sequence>
<feature type="domain" description="F-box" evidence="2">
    <location>
        <begin position="56"/>
        <end position="103"/>
    </location>
</feature>
<dbReference type="PROSITE" id="PS50181">
    <property type="entry name" value="FBOX"/>
    <property type="match status" value="1"/>
</dbReference>
<dbReference type="Pfam" id="PF12937">
    <property type="entry name" value="F-box-like"/>
    <property type="match status" value="1"/>
</dbReference>
<feature type="region of interest" description="Disordered" evidence="1">
    <location>
        <begin position="547"/>
        <end position="578"/>
    </location>
</feature>
<dbReference type="SUPFAM" id="SSF81383">
    <property type="entry name" value="F-box domain"/>
    <property type="match status" value="1"/>
</dbReference>
<proteinExistence type="predicted"/>
<dbReference type="Proteomes" id="UP001497600">
    <property type="component" value="Chromosome H"/>
</dbReference>
<dbReference type="PANTHER" id="PTHR12480">
    <property type="entry name" value="ARGININE DEMETHYLASE AND LYSYL-HYDROXYLASE JMJD"/>
    <property type="match status" value="1"/>
</dbReference>
<name>A0ABP0EM02_9ASCO</name>
<dbReference type="PANTHER" id="PTHR12480:SF21">
    <property type="entry name" value="JMJC DOMAIN-CONTAINING PROTEIN 8"/>
    <property type="match status" value="1"/>
</dbReference>
<feature type="domain" description="JmjC" evidence="3">
    <location>
        <begin position="278"/>
        <end position="452"/>
    </location>
</feature>
<organism evidence="4 5">
    <name type="scientific">[Candida] anglica</name>
    <dbReference type="NCBI Taxonomy" id="148631"/>
    <lineage>
        <taxon>Eukaryota</taxon>
        <taxon>Fungi</taxon>
        <taxon>Dikarya</taxon>
        <taxon>Ascomycota</taxon>
        <taxon>Saccharomycotina</taxon>
        <taxon>Pichiomycetes</taxon>
        <taxon>Debaryomycetaceae</taxon>
        <taxon>Kurtzmaniella</taxon>
    </lineage>
</organism>
<protein>
    <recommendedName>
        <fullName evidence="6">JmjC domain-containing protein</fullName>
    </recommendedName>
</protein>